<evidence type="ECO:0000313" key="1">
    <source>
        <dbReference type="EMBL" id="TFY83348.1"/>
    </source>
</evidence>
<gene>
    <name evidence="1" type="ORF">EWM64_g655</name>
</gene>
<comment type="caution">
    <text evidence="1">The sequence shown here is derived from an EMBL/GenBank/DDBJ whole genome shotgun (WGS) entry which is preliminary data.</text>
</comment>
<reference evidence="1 2" key="1">
    <citation type="submission" date="2019-02" db="EMBL/GenBank/DDBJ databases">
        <title>Genome sequencing of the rare red list fungi Hericium alpestre (H. flagellum).</title>
        <authorList>
            <person name="Buettner E."/>
            <person name="Kellner H."/>
        </authorList>
    </citation>
    <scope>NUCLEOTIDE SEQUENCE [LARGE SCALE GENOMIC DNA]</scope>
    <source>
        <strain evidence="1 2">DSM 108284</strain>
    </source>
</reference>
<dbReference type="OrthoDB" id="3256801at2759"/>
<accession>A0A4Z0ACE8</accession>
<proteinExistence type="predicted"/>
<dbReference type="Proteomes" id="UP000298061">
    <property type="component" value="Unassembled WGS sequence"/>
</dbReference>
<name>A0A4Z0ACE8_9AGAM</name>
<organism evidence="1 2">
    <name type="scientific">Hericium alpestre</name>
    <dbReference type="NCBI Taxonomy" id="135208"/>
    <lineage>
        <taxon>Eukaryota</taxon>
        <taxon>Fungi</taxon>
        <taxon>Dikarya</taxon>
        <taxon>Basidiomycota</taxon>
        <taxon>Agaricomycotina</taxon>
        <taxon>Agaricomycetes</taxon>
        <taxon>Russulales</taxon>
        <taxon>Hericiaceae</taxon>
        <taxon>Hericium</taxon>
    </lineage>
</organism>
<evidence type="ECO:0000313" key="2">
    <source>
        <dbReference type="Proteomes" id="UP000298061"/>
    </source>
</evidence>
<protein>
    <submittedName>
        <fullName evidence="1">Uncharacterized protein</fullName>
    </submittedName>
</protein>
<sequence length="229" mass="26348">MSEPTEGDLVHQTRCATRALRCKKEYSKYALTIELLMPFRGHGTPGGQTIGFFPQLMLTWNPEKHGDRRSTVPDLGVGIYCDYFPFILLRGGFEVKDAFPEMMTGLPEIKTVGDDPTLKADYHVVYDQAEDQVKCAIKNKLLPNDEPVFWFISWGPYFLKVKFGPFTKPQLDTRASKENDSADWRTKNDIELRTMDYTRPLYRIGTRKAANVIKQFLRDTEHFTTRVPA</sequence>
<keyword evidence="2" id="KW-1185">Reference proteome</keyword>
<dbReference type="AlphaFoldDB" id="A0A4Z0ACE8"/>
<dbReference type="EMBL" id="SFCI01000035">
    <property type="protein sequence ID" value="TFY83348.1"/>
    <property type="molecule type" value="Genomic_DNA"/>
</dbReference>